<reference evidence="7" key="1">
    <citation type="submission" date="2020-10" db="EMBL/GenBank/DDBJ databases">
        <authorList>
            <person name="Gilroy R."/>
        </authorList>
    </citation>
    <scope>NUCLEOTIDE SEQUENCE</scope>
    <source>
        <strain evidence="7">10669</strain>
    </source>
</reference>
<sequence>MCSDNFEDALFGGVPAPSGDGSAAGTEGFRRPLAARMRPRSLNEILGHEKILGEGALLPRLVETDNFGSLIFYGPPGCGKTTLAEAIAAAARCRCVRVNAVLSNTGELREILREARAFPQKRTLLLIDEIHRFNKAQQDLLLPDVEAGNVRLIGCTTHNPGFYVIPPLLSRSHLFRLEPLEEKHVVAALARALSDKERGLGLLEISAPESVLRAVAEMCEGDMRRALNTLETLALSRPPKTAIGESDLEAFARERRIRYDRGEDEHYDTISAFIKSVRGSDPDAAMYWLAVMLEGGEDPLFIARRLVILASEDVGLADSRGLGVAVACRQACEFVGMPECALHLAHATLFLAACPKSNSATEALAAARAAVRERPRQPVPQHLRDAHSKLNRALGNGRTYLYSHEFPEGISGQNYLETPLKLYTPKPNGAEAAVAERLARWNALRERLRGKTNGKKS</sequence>
<dbReference type="Proteomes" id="UP000886812">
    <property type="component" value="Unassembled WGS sequence"/>
</dbReference>
<dbReference type="InterPro" id="IPR051314">
    <property type="entry name" value="AAA_ATPase_RarA/MGS1/WRNIP1"/>
</dbReference>
<comment type="caution">
    <text evidence="7">The sequence shown here is derived from an EMBL/GenBank/DDBJ whole genome shotgun (WGS) entry which is preliminary data.</text>
</comment>
<dbReference type="FunFam" id="1.20.272.10:FF:000001">
    <property type="entry name" value="Putative AAA family ATPase"/>
    <property type="match status" value="1"/>
</dbReference>
<dbReference type="GO" id="GO:0017116">
    <property type="term" value="F:single-stranded DNA helicase activity"/>
    <property type="evidence" value="ECO:0007669"/>
    <property type="project" value="TreeGrafter"/>
</dbReference>
<dbReference type="InterPro" id="IPR003959">
    <property type="entry name" value="ATPase_AAA_core"/>
</dbReference>
<dbReference type="InterPro" id="IPR008921">
    <property type="entry name" value="DNA_pol3_clamp-load_cplx_C"/>
</dbReference>
<accession>A0A9D1T1T0</accession>
<dbReference type="CDD" id="cd18139">
    <property type="entry name" value="HLD_clamp_RarA"/>
    <property type="match status" value="1"/>
</dbReference>
<dbReference type="PANTHER" id="PTHR13779">
    <property type="entry name" value="WERNER HELICASE-INTERACTING PROTEIN 1 FAMILY MEMBER"/>
    <property type="match status" value="1"/>
</dbReference>
<dbReference type="GO" id="GO:0000731">
    <property type="term" value="P:DNA synthesis involved in DNA repair"/>
    <property type="evidence" value="ECO:0007669"/>
    <property type="project" value="TreeGrafter"/>
</dbReference>
<dbReference type="SUPFAM" id="SSF48019">
    <property type="entry name" value="post-AAA+ oligomerization domain-like"/>
    <property type="match status" value="1"/>
</dbReference>
<keyword evidence="4" id="KW-0547">Nucleotide-binding</keyword>
<dbReference type="Gene3D" id="3.40.50.300">
    <property type="entry name" value="P-loop containing nucleotide triphosphate hydrolases"/>
    <property type="match status" value="1"/>
</dbReference>
<evidence type="ECO:0000256" key="3">
    <source>
        <dbReference type="ARBA" id="ARBA00020776"/>
    </source>
</evidence>
<evidence type="ECO:0000313" key="7">
    <source>
        <dbReference type="EMBL" id="HIV04734.1"/>
    </source>
</evidence>
<dbReference type="Pfam" id="PF16193">
    <property type="entry name" value="AAA_assoc_2"/>
    <property type="match status" value="1"/>
</dbReference>
<evidence type="ECO:0000256" key="2">
    <source>
        <dbReference type="ARBA" id="ARBA00008959"/>
    </source>
</evidence>
<reference evidence="7" key="2">
    <citation type="journal article" date="2021" name="PeerJ">
        <title>Extensive microbial diversity within the chicken gut microbiome revealed by metagenomics and culture.</title>
        <authorList>
            <person name="Gilroy R."/>
            <person name="Ravi A."/>
            <person name="Getino M."/>
            <person name="Pursley I."/>
            <person name="Horton D.L."/>
            <person name="Alikhan N.F."/>
            <person name="Baker D."/>
            <person name="Gharbi K."/>
            <person name="Hall N."/>
            <person name="Watson M."/>
            <person name="Adriaenssens E.M."/>
            <person name="Foster-Nyarko E."/>
            <person name="Jarju S."/>
            <person name="Secka A."/>
            <person name="Antonio M."/>
            <person name="Oren A."/>
            <person name="Chaudhuri R.R."/>
            <person name="La Ragione R."/>
            <person name="Hildebrand F."/>
            <person name="Pallen M.J."/>
        </authorList>
    </citation>
    <scope>NUCLEOTIDE SEQUENCE</scope>
    <source>
        <strain evidence="7">10669</strain>
    </source>
</reference>
<name>A0A9D1T1T0_9BACT</name>
<dbReference type="GO" id="GO:0003677">
    <property type="term" value="F:DNA binding"/>
    <property type="evidence" value="ECO:0007669"/>
    <property type="project" value="InterPro"/>
</dbReference>
<gene>
    <name evidence="7" type="ORF">IAC75_06285</name>
</gene>
<dbReference type="Pfam" id="PF12002">
    <property type="entry name" value="MgsA_C"/>
    <property type="match status" value="1"/>
</dbReference>
<dbReference type="GO" id="GO:0006261">
    <property type="term" value="P:DNA-templated DNA replication"/>
    <property type="evidence" value="ECO:0007669"/>
    <property type="project" value="TreeGrafter"/>
</dbReference>
<evidence type="ECO:0000313" key="8">
    <source>
        <dbReference type="Proteomes" id="UP000886812"/>
    </source>
</evidence>
<organism evidence="7 8">
    <name type="scientific">Candidatus Spyradosoma merdigallinarum</name>
    <dbReference type="NCBI Taxonomy" id="2840950"/>
    <lineage>
        <taxon>Bacteria</taxon>
        <taxon>Pseudomonadati</taxon>
        <taxon>Verrucomicrobiota</taxon>
        <taxon>Opitutia</taxon>
        <taxon>Opitutia incertae sedis</taxon>
        <taxon>Candidatus Spyradosoma</taxon>
    </lineage>
</organism>
<dbReference type="Gene3D" id="1.20.272.10">
    <property type="match status" value="1"/>
</dbReference>
<dbReference type="GO" id="GO:0005524">
    <property type="term" value="F:ATP binding"/>
    <property type="evidence" value="ECO:0007669"/>
    <property type="project" value="UniProtKB-KW"/>
</dbReference>
<dbReference type="PANTHER" id="PTHR13779:SF7">
    <property type="entry name" value="ATPASE WRNIP1"/>
    <property type="match status" value="1"/>
</dbReference>
<dbReference type="Gene3D" id="1.10.8.60">
    <property type="match status" value="1"/>
</dbReference>
<dbReference type="InterPro" id="IPR003593">
    <property type="entry name" value="AAA+_ATPase"/>
</dbReference>
<dbReference type="EMBL" id="DVOG01000167">
    <property type="protein sequence ID" value="HIV04734.1"/>
    <property type="molecule type" value="Genomic_DNA"/>
</dbReference>
<dbReference type="Pfam" id="PF00004">
    <property type="entry name" value="AAA"/>
    <property type="match status" value="1"/>
</dbReference>
<evidence type="ECO:0000256" key="4">
    <source>
        <dbReference type="ARBA" id="ARBA00022741"/>
    </source>
</evidence>
<dbReference type="CDD" id="cd00009">
    <property type="entry name" value="AAA"/>
    <property type="match status" value="1"/>
</dbReference>
<dbReference type="InterPro" id="IPR021886">
    <property type="entry name" value="MgsA_C"/>
</dbReference>
<evidence type="ECO:0000259" key="6">
    <source>
        <dbReference type="SMART" id="SM00382"/>
    </source>
</evidence>
<dbReference type="Gene3D" id="1.10.3710.10">
    <property type="entry name" value="DNA polymerase III clamp loader subunits, C-terminal domain"/>
    <property type="match status" value="1"/>
</dbReference>
<comment type="function">
    <text evidence="1">DNA-dependent ATPase that plays important roles in cellular responses to stalled DNA replication processes.</text>
</comment>
<feature type="domain" description="AAA+ ATPase" evidence="6">
    <location>
        <begin position="66"/>
        <end position="184"/>
    </location>
</feature>
<evidence type="ECO:0000256" key="5">
    <source>
        <dbReference type="ARBA" id="ARBA00022840"/>
    </source>
</evidence>
<protein>
    <recommendedName>
        <fullName evidence="3">Replication-associated recombination protein A</fullName>
    </recommendedName>
</protein>
<dbReference type="InterPro" id="IPR032423">
    <property type="entry name" value="AAA_assoc_2"/>
</dbReference>
<keyword evidence="5" id="KW-0067">ATP-binding</keyword>
<dbReference type="InterPro" id="IPR027417">
    <property type="entry name" value="P-loop_NTPase"/>
</dbReference>
<comment type="similarity">
    <text evidence="2">Belongs to the AAA ATPase family. RarA/MGS1/WRNIP1 subfamily.</text>
</comment>
<dbReference type="GO" id="GO:0016887">
    <property type="term" value="F:ATP hydrolysis activity"/>
    <property type="evidence" value="ECO:0007669"/>
    <property type="project" value="InterPro"/>
</dbReference>
<dbReference type="SUPFAM" id="SSF52540">
    <property type="entry name" value="P-loop containing nucleoside triphosphate hydrolases"/>
    <property type="match status" value="1"/>
</dbReference>
<dbReference type="SMART" id="SM00382">
    <property type="entry name" value="AAA"/>
    <property type="match status" value="1"/>
</dbReference>
<dbReference type="AlphaFoldDB" id="A0A9D1T1T0"/>
<dbReference type="GO" id="GO:0008047">
    <property type="term" value="F:enzyme activator activity"/>
    <property type="evidence" value="ECO:0007669"/>
    <property type="project" value="TreeGrafter"/>
</dbReference>
<evidence type="ECO:0000256" key="1">
    <source>
        <dbReference type="ARBA" id="ARBA00002393"/>
    </source>
</evidence>
<proteinExistence type="inferred from homology"/>